<evidence type="ECO:0000313" key="4">
    <source>
        <dbReference type="Proteomes" id="UP000289708"/>
    </source>
</evidence>
<evidence type="ECO:0000259" key="2">
    <source>
        <dbReference type="Pfam" id="PF12281"/>
    </source>
</evidence>
<sequence>MKTIGHVYRTLYSELAQRSLDARFASDFPADGRFVPVTVKDRKYWYFDRPAADGSGRQDRSYVGPADDEEISKRVEAFRDLKADVRERRKIVSTLTREAYLPRPDKMAGDIVQALADAGFFRLRGVLVGTVAFQAYSAMLGARLDNTAMLTSDADFAQFHSISAAVGDQLPPVVDVLKAVDPTFREIPHMNDGRMTTQFVARSGYKVEFLTPNRGSDDNSGGPAPMPALGGASAQPLRFLDFLIYQPERAVLLHGAGVPILVPAPERFAIHKLIVGSRRRVDRDGTAKSAKDRLQAMTLMTAMIELRQKEDLAEAYMEAWDRGPAWKEAILASMRTFDADSAAHLRKNLGAGVRALGGEETEYGLEDQGRRQIEPVTPASNKGDGAA</sequence>
<proteinExistence type="predicted"/>
<reference evidence="3 4" key="1">
    <citation type="submission" date="2018-12" db="EMBL/GenBank/DDBJ databases">
        <title>bacterium Hansschlegelia zhihuaiae S113.</title>
        <authorList>
            <person name="He J."/>
        </authorList>
    </citation>
    <scope>NUCLEOTIDE SEQUENCE [LARGE SCALE GENOMIC DNA]</scope>
    <source>
        <strain evidence="3 4">S 113</strain>
    </source>
</reference>
<dbReference type="Proteomes" id="UP000289708">
    <property type="component" value="Unassembled WGS sequence"/>
</dbReference>
<dbReference type="OrthoDB" id="5469612at2"/>
<dbReference type="PIRSF" id="PIRSF031854">
    <property type="entry name" value="UCP031854"/>
    <property type="match status" value="1"/>
</dbReference>
<keyword evidence="4" id="KW-1185">Reference proteome</keyword>
<dbReference type="Pfam" id="PF12281">
    <property type="entry name" value="NTP_transf_8"/>
    <property type="match status" value="1"/>
</dbReference>
<dbReference type="RefSeq" id="WP_128778385.1">
    <property type="nucleotide sequence ID" value="NZ_RYFI01000015.1"/>
</dbReference>
<comment type="caution">
    <text evidence="3">The sequence shown here is derived from an EMBL/GenBank/DDBJ whole genome shotgun (WGS) entry which is preliminary data.</text>
</comment>
<accession>A0A4Q0MEX9</accession>
<evidence type="ECO:0000256" key="1">
    <source>
        <dbReference type="SAM" id="MobiDB-lite"/>
    </source>
</evidence>
<name>A0A4Q0MEX9_9HYPH</name>
<protein>
    <recommendedName>
        <fullName evidence="2">Nucleotidyltransferase-like domain-containing protein</fullName>
    </recommendedName>
</protein>
<dbReference type="InterPro" id="IPR058575">
    <property type="entry name" value="NTP_transf_8_dom"/>
</dbReference>
<feature type="domain" description="Nucleotidyltransferase-like" evidence="2">
    <location>
        <begin position="107"/>
        <end position="321"/>
    </location>
</feature>
<organism evidence="3 4">
    <name type="scientific">Hansschlegelia zhihuaiae</name>
    <dbReference type="NCBI Taxonomy" id="405005"/>
    <lineage>
        <taxon>Bacteria</taxon>
        <taxon>Pseudomonadati</taxon>
        <taxon>Pseudomonadota</taxon>
        <taxon>Alphaproteobacteria</taxon>
        <taxon>Hyphomicrobiales</taxon>
        <taxon>Methylopilaceae</taxon>
        <taxon>Hansschlegelia</taxon>
    </lineage>
</organism>
<evidence type="ECO:0000313" key="3">
    <source>
        <dbReference type="EMBL" id="RXF71489.1"/>
    </source>
</evidence>
<dbReference type="AlphaFoldDB" id="A0A4Q0MEX9"/>
<feature type="region of interest" description="Disordered" evidence="1">
    <location>
        <begin position="360"/>
        <end position="387"/>
    </location>
</feature>
<dbReference type="EMBL" id="RYFI01000015">
    <property type="protein sequence ID" value="RXF71489.1"/>
    <property type="molecule type" value="Genomic_DNA"/>
</dbReference>
<dbReference type="InterPro" id="IPR022550">
    <property type="entry name" value="NTP_transf_8"/>
</dbReference>
<gene>
    <name evidence="3" type="ORF">EK403_15590</name>
</gene>